<name>A0A246HLP1_STEMA</name>
<dbReference type="PROSITE" id="PS52016">
    <property type="entry name" value="TONB_DEPENDENT_REC_3"/>
    <property type="match status" value="1"/>
</dbReference>
<evidence type="ECO:0000259" key="14">
    <source>
        <dbReference type="Pfam" id="PF00593"/>
    </source>
</evidence>
<dbReference type="PANTHER" id="PTHR32552:SF81">
    <property type="entry name" value="TONB-DEPENDENT OUTER MEMBRANE RECEPTOR"/>
    <property type="match status" value="1"/>
</dbReference>
<dbReference type="InterPro" id="IPR039426">
    <property type="entry name" value="TonB-dep_rcpt-like"/>
</dbReference>
<accession>A0A246HLP1</accession>
<evidence type="ECO:0000256" key="2">
    <source>
        <dbReference type="ARBA" id="ARBA00022448"/>
    </source>
</evidence>
<dbReference type="GO" id="GO:0009279">
    <property type="term" value="C:cell outer membrane"/>
    <property type="evidence" value="ECO:0007669"/>
    <property type="project" value="UniProtKB-SubCell"/>
</dbReference>
<comment type="subcellular location">
    <subcellularLocation>
        <location evidence="1 11">Cell outer membrane</location>
        <topology evidence="1 11">Multi-pass membrane protein</topology>
    </subcellularLocation>
</comment>
<evidence type="ECO:0000259" key="15">
    <source>
        <dbReference type="Pfam" id="PF07715"/>
    </source>
</evidence>
<evidence type="ECO:0000256" key="4">
    <source>
        <dbReference type="ARBA" id="ARBA00022496"/>
    </source>
</evidence>
<evidence type="ECO:0000256" key="6">
    <source>
        <dbReference type="ARBA" id="ARBA00023004"/>
    </source>
</evidence>
<keyword evidence="9 11" id="KW-0472">Membrane</keyword>
<evidence type="ECO:0000256" key="11">
    <source>
        <dbReference type="PROSITE-ProRule" id="PRU01360"/>
    </source>
</evidence>
<gene>
    <name evidence="16" type="ORF">CEE60_13890</name>
</gene>
<dbReference type="Pfam" id="PF07715">
    <property type="entry name" value="Plug"/>
    <property type="match status" value="1"/>
</dbReference>
<dbReference type="PANTHER" id="PTHR32552">
    <property type="entry name" value="FERRICHROME IRON RECEPTOR-RELATED"/>
    <property type="match status" value="1"/>
</dbReference>
<evidence type="ECO:0000256" key="10">
    <source>
        <dbReference type="ARBA" id="ARBA00023237"/>
    </source>
</evidence>
<dbReference type="AlphaFoldDB" id="A0A246HLP1"/>
<dbReference type="InterPro" id="IPR036942">
    <property type="entry name" value="Beta-barrel_TonB_sf"/>
</dbReference>
<evidence type="ECO:0000256" key="8">
    <source>
        <dbReference type="ARBA" id="ARBA00023077"/>
    </source>
</evidence>
<evidence type="ECO:0000256" key="9">
    <source>
        <dbReference type="ARBA" id="ARBA00023136"/>
    </source>
</evidence>
<dbReference type="GO" id="GO:0006826">
    <property type="term" value="P:iron ion transport"/>
    <property type="evidence" value="ECO:0007669"/>
    <property type="project" value="UniProtKB-KW"/>
</dbReference>
<feature type="signal peptide" evidence="13">
    <location>
        <begin position="1"/>
        <end position="27"/>
    </location>
</feature>
<comment type="similarity">
    <text evidence="11 12">Belongs to the TonB-dependent receptor family.</text>
</comment>
<organism evidence="16 17">
    <name type="scientific">Stenotrophomonas maltophilia</name>
    <name type="common">Pseudomonas maltophilia</name>
    <name type="synonym">Xanthomonas maltophilia</name>
    <dbReference type="NCBI Taxonomy" id="40324"/>
    <lineage>
        <taxon>Bacteria</taxon>
        <taxon>Pseudomonadati</taxon>
        <taxon>Pseudomonadota</taxon>
        <taxon>Gammaproteobacteria</taxon>
        <taxon>Lysobacterales</taxon>
        <taxon>Lysobacteraceae</taxon>
        <taxon>Stenotrophomonas</taxon>
        <taxon>Stenotrophomonas maltophilia group</taxon>
    </lineage>
</organism>
<sequence length="735" mass="80144">MRKPMKRSILASTVTLCCMGLATTAMAQDADADGSRSTPDVVELDRVVATAQKRSENVMEVAAGVSVISEERLEAFGATRLNDFAAYVPGFQVDSGGAPGQTTMALRGVAPLGGGSIIGTYIDDTPIGPSSNKQRATTYALDLLPYDIQSVEVLRGPQGTLYGASSMGGLFKYITKAADPDGFEFRAGMDVNATKEAGDVGTGVRTSFNVPLIEGKLGLRASLSRQGTPGYVDQPDLTGEDAKDSNGYYQLASRLALTWRISDTANLRVQALSQIVDADNSSAVGLTYPTLEPIRGPLEGILQRATPYRMETDYYSAILDWDLGNVDFVSATGFSETRMDEVQDSTLVYGAAWPLLTPYPAGQAQFDVFLGTRKWTQEFRLSSKESERFEWLLGTFFTGEKNTNRQQVSAYDANGIPLPFNPGTASLPGTYDEQAIFADVTYKFSPRFDVSAGVRHARNQQDFEQHSIGLLYGPRPIDLADSADDSVTTWKLASRWHLNDSAMIYARYATGYRPGGPNVSTSGVVPMTKADTLDNLELGFKSHFWDRRAMIDLALFRIDWDDIQVRVSENGLSWMGNAGSARSQGAELSLMVRPAERLTLGLNAAYIDSKIGDVPASSGLVSGSRMPMTPRLSWSSTIDYDFDVSDQWQGRVGAGYRVTGERVAGAYDIDSYNALDLHAELTNMTWTVRLYARNATDERAYVSTGSVRDALNRYVAVTGVPLQPRTIGMSIDYRY</sequence>
<keyword evidence="2 11" id="KW-0813">Transport</keyword>
<keyword evidence="13" id="KW-0732">Signal</keyword>
<proteinExistence type="inferred from homology"/>
<keyword evidence="6" id="KW-0408">Iron</keyword>
<dbReference type="Gene3D" id="2.40.170.20">
    <property type="entry name" value="TonB-dependent receptor, beta-barrel domain"/>
    <property type="match status" value="1"/>
</dbReference>
<keyword evidence="7" id="KW-0406">Ion transport</keyword>
<comment type="caution">
    <text evidence="16">The sequence shown here is derived from an EMBL/GenBank/DDBJ whole genome shotgun (WGS) entry which is preliminary data.</text>
</comment>
<evidence type="ECO:0000256" key="13">
    <source>
        <dbReference type="SAM" id="SignalP"/>
    </source>
</evidence>
<dbReference type="Pfam" id="PF00593">
    <property type="entry name" value="TonB_dep_Rec_b-barrel"/>
    <property type="match status" value="1"/>
</dbReference>
<dbReference type="InterPro" id="IPR000531">
    <property type="entry name" value="Beta-barrel_TonB"/>
</dbReference>
<evidence type="ECO:0000256" key="7">
    <source>
        <dbReference type="ARBA" id="ARBA00023065"/>
    </source>
</evidence>
<keyword evidence="4" id="KW-0410">Iron transport</keyword>
<evidence type="ECO:0008006" key="18">
    <source>
        <dbReference type="Google" id="ProtNLM"/>
    </source>
</evidence>
<keyword evidence="10 11" id="KW-0998">Cell outer membrane</keyword>
<feature type="domain" description="TonB-dependent receptor plug" evidence="15">
    <location>
        <begin position="58"/>
        <end position="169"/>
    </location>
</feature>
<protein>
    <recommendedName>
        <fullName evidence="18">TonB-dependent receptor</fullName>
    </recommendedName>
</protein>
<reference evidence="16 17" key="1">
    <citation type="submission" date="2017-06" db="EMBL/GenBank/DDBJ databases">
        <authorList>
            <person name="Kim H.J."/>
            <person name="Triplett B.A."/>
        </authorList>
    </citation>
    <scope>NUCLEOTIDE SEQUENCE [LARGE SCALE GENOMIC DNA]</scope>
    <source>
        <strain evidence="16 17">13146</strain>
    </source>
</reference>
<dbReference type="InterPro" id="IPR012910">
    <property type="entry name" value="Plug_dom"/>
</dbReference>
<evidence type="ECO:0000313" key="17">
    <source>
        <dbReference type="Proteomes" id="UP000198157"/>
    </source>
</evidence>
<evidence type="ECO:0000256" key="1">
    <source>
        <dbReference type="ARBA" id="ARBA00004571"/>
    </source>
</evidence>
<keyword evidence="3 11" id="KW-1134">Transmembrane beta strand</keyword>
<dbReference type="OrthoDB" id="127311at2"/>
<dbReference type="SUPFAM" id="SSF56935">
    <property type="entry name" value="Porins"/>
    <property type="match status" value="1"/>
</dbReference>
<dbReference type="EMBL" id="NIVS01000037">
    <property type="protein sequence ID" value="OWQ52012.1"/>
    <property type="molecule type" value="Genomic_DNA"/>
</dbReference>
<dbReference type="CDD" id="cd01347">
    <property type="entry name" value="ligand_gated_channel"/>
    <property type="match status" value="1"/>
</dbReference>
<keyword evidence="5 11" id="KW-0812">Transmembrane</keyword>
<evidence type="ECO:0000313" key="16">
    <source>
        <dbReference type="EMBL" id="OWQ52012.1"/>
    </source>
</evidence>
<feature type="domain" description="TonB-dependent receptor-like beta-barrel" evidence="14">
    <location>
        <begin position="304"/>
        <end position="694"/>
    </location>
</feature>
<evidence type="ECO:0000256" key="5">
    <source>
        <dbReference type="ARBA" id="ARBA00022692"/>
    </source>
</evidence>
<feature type="chain" id="PRO_5012467627" description="TonB-dependent receptor" evidence="13">
    <location>
        <begin position="28"/>
        <end position="735"/>
    </location>
</feature>
<evidence type="ECO:0000256" key="12">
    <source>
        <dbReference type="RuleBase" id="RU003357"/>
    </source>
</evidence>
<keyword evidence="8 12" id="KW-0798">TonB box</keyword>
<dbReference type="Proteomes" id="UP000198157">
    <property type="component" value="Unassembled WGS sequence"/>
</dbReference>
<evidence type="ECO:0000256" key="3">
    <source>
        <dbReference type="ARBA" id="ARBA00022452"/>
    </source>
</evidence>